<evidence type="ECO:0000313" key="3">
    <source>
        <dbReference type="Proteomes" id="UP000035352"/>
    </source>
</evidence>
<dbReference type="Pfam" id="PF14534">
    <property type="entry name" value="DUF4440"/>
    <property type="match status" value="1"/>
</dbReference>
<dbReference type="KEGG" id="pbh:AAW51_5461"/>
<accession>A0A0G3BRV9</accession>
<dbReference type="Gene3D" id="3.10.450.50">
    <property type="match status" value="1"/>
</dbReference>
<feature type="domain" description="DUF4440" evidence="1">
    <location>
        <begin position="19"/>
        <end position="124"/>
    </location>
</feature>
<dbReference type="InterPro" id="IPR027843">
    <property type="entry name" value="DUF4440"/>
</dbReference>
<dbReference type="AlphaFoldDB" id="A0A0G3BRV9"/>
<gene>
    <name evidence="2" type="ORF">AAW51_5461</name>
</gene>
<sequence length="133" mass="15238">MTKMTPRATSVKTADDFRLLERSRLQALVECDMPRALPLHAVDFQLITPRGASYTRDQYLQEVESGGLRYLKWDPEDIAVHAFPEVAVLRYRAQLEMDSGSGAPARFVCWHTDTYELREGLWQVVWSHATAVK</sequence>
<dbReference type="OrthoDB" id="8229197at2"/>
<protein>
    <recommendedName>
        <fullName evidence="1">DUF4440 domain-containing protein</fullName>
    </recommendedName>
</protein>
<dbReference type="Proteomes" id="UP000035352">
    <property type="component" value="Chromosome"/>
</dbReference>
<evidence type="ECO:0000313" key="2">
    <source>
        <dbReference type="EMBL" id="AKJ32152.1"/>
    </source>
</evidence>
<reference evidence="2 3" key="1">
    <citation type="submission" date="2015-05" db="EMBL/GenBank/DDBJ databases">
        <authorList>
            <person name="Tang B."/>
            <person name="Yu Y."/>
        </authorList>
    </citation>
    <scope>NUCLEOTIDE SEQUENCE [LARGE SCALE GENOMIC DNA]</scope>
    <source>
        <strain evidence="2 3">DSM 7029</strain>
    </source>
</reference>
<dbReference type="SUPFAM" id="SSF54427">
    <property type="entry name" value="NTF2-like"/>
    <property type="match status" value="1"/>
</dbReference>
<dbReference type="InterPro" id="IPR032710">
    <property type="entry name" value="NTF2-like_dom_sf"/>
</dbReference>
<name>A0A0G3BRV9_9BURK</name>
<keyword evidence="3" id="KW-1185">Reference proteome</keyword>
<proteinExistence type="predicted"/>
<evidence type="ECO:0000259" key="1">
    <source>
        <dbReference type="Pfam" id="PF14534"/>
    </source>
</evidence>
<dbReference type="EMBL" id="CP011371">
    <property type="protein sequence ID" value="AKJ32152.1"/>
    <property type="molecule type" value="Genomic_DNA"/>
</dbReference>
<organism evidence="2 3">
    <name type="scientific">Caldimonas brevitalea</name>
    <dbReference type="NCBI Taxonomy" id="413882"/>
    <lineage>
        <taxon>Bacteria</taxon>
        <taxon>Pseudomonadati</taxon>
        <taxon>Pseudomonadota</taxon>
        <taxon>Betaproteobacteria</taxon>
        <taxon>Burkholderiales</taxon>
        <taxon>Sphaerotilaceae</taxon>
        <taxon>Caldimonas</taxon>
    </lineage>
</organism>